<sequence>MIVSFFSALPMLAVMVAIFLFSGQQGEASAGVSNGVGEWLLGILGIEIPPGMSASNVPILFGLTI</sequence>
<proteinExistence type="predicted"/>
<evidence type="ECO:0000313" key="1">
    <source>
        <dbReference type="EMBL" id="HIZ73575.1"/>
    </source>
</evidence>
<dbReference type="EMBL" id="DXBB01000129">
    <property type="protein sequence ID" value="HIZ73575.1"/>
    <property type="molecule type" value="Genomic_DNA"/>
</dbReference>
<reference evidence="1" key="2">
    <citation type="submission" date="2021-04" db="EMBL/GenBank/DDBJ databases">
        <authorList>
            <person name="Gilroy R."/>
        </authorList>
    </citation>
    <scope>NUCLEOTIDE SEQUENCE</scope>
    <source>
        <strain evidence="1">ChiW7-2402</strain>
    </source>
</reference>
<gene>
    <name evidence="1" type="ORF">H9964_08345</name>
</gene>
<reference evidence="1" key="1">
    <citation type="journal article" date="2021" name="PeerJ">
        <title>Extensive microbial diversity within the chicken gut microbiome revealed by metagenomics and culture.</title>
        <authorList>
            <person name="Gilroy R."/>
            <person name="Ravi A."/>
            <person name="Getino M."/>
            <person name="Pursley I."/>
            <person name="Horton D.L."/>
            <person name="Alikhan N.F."/>
            <person name="Baker D."/>
            <person name="Gharbi K."/>
            <person name="Hall N."/>
            <person name="Watson M."/>
            <person name="Adriaenssens E.M."/>
            <person name="Foster-Nyarko E."/>
            <person name="Jarju S."/>
            <person name="Secka A."/>
            <person name="Antonio M."/>
            <person name="Oren A."/>
            <person name="Chaudhuri R.R."/>
            <person name="La Ragione R."/>
            <person name="Hildebrand F."/>
            <person name="Pallen M.J."/>
        </authorList>
    </citation>
    <scope>NUCLEOTIDE SEQUENCE</scope>
    <source>
        <strain evidence="1">ChiW7-2402</strain>
    </source>
</reference>
<protein>
    <submittedName>
        <fullName evidence="1">Uncharacterized protein</fullName>
    </submittedName>
</protein>
<name>A0A9D2G765_9FIRM</name>
<feature type="non-terminal residue" evidence="1">
    <location>
        <position position="65"/>
    </location>
</feature>
<accession>A0A9D2G765</accession>
<comment type="caution">
    <text evidence="1">The sequence shown here is derived from an EMBL/GenBank/DDBJ whole genome shotgun (WGS) entry which is preliminary data.</text>
</comment>
<dbReference type="Proteomes" id="UP000824102">
    <property type="component" value="Unassembled WGS sequence"/>
</dbReference>
<dbReference type="AlphaFoldDB" id="A0A9D2G765"/>
<organism evidence="1 2">
    <name type="scientific">Candidatus Gallimonas intestinavium</name>
    <dbReference type="NCBI Taxonomy" id="2838603"/>
    <lineage>
        <taxon>Bacteria</taxon>
        <taxon>Bacillati</taxon>
        <taxon>Bacillota</taxon>
        <taxon>Clostridia</taxon>
        <taxon>Candidatus Gallimonas</taxon>
    </lineage>
</organism>
<evidence type="ECO:0000313" key="2">
    <source>
        <dbReference type="Proteomes" id="UP000824102"/>
    </source>
</evidence>